<dbReference type="RefSeq" id="WP_277444799.1">
    <property type="nucleotide sequence ID" value="NZ_JAKOAV010000028.1"/>
</dbReference>
<dbReference type="EMBL" id="JAKOAV010000028">
    <property type="protein sequence ID" value="MDF9409338.1"/>
    <property type="molecule type" value="Genomic_DNA"/>
</dbReference>
<name>A0A9X4H6X2_9FIRM</name>
<evidence type="ECO:0000313" key="2">
    <source>
        <dbReference type="Proteomes" id="UP001154312"/>
    </source>
</evidence>
<evidence type="ECO:0000313" key="1">
    <source>
        <dbReference type="EMBL" id="MDF9409338.1"/>
    </source>
</evidence>
<sequence length="58" mass="7113">MLPYQLYKIEKQLLSWGYSSRILEGMDTRRLVNCYYYAKKLRDPNTSWHEKKPIVIFK</sequence>
<keyword evidence="2" id="KW-1185">Reference proteome</keyword>
<comment type="caution">
    <text evidence="1">The sequence shown here is derived from an EMBL/GenBank/DDBJ whole genome shotgun (WGS) entry which is preliminary data.</text>
</comment>
<dbReference type="AlphaFoldDB" id="A0A9X4H6X2"/>
<proteinExistence type="predicted"/>
<accession>A0A9X4H6X2</accession>
<organism evidence="1 2">
    <name type="scientific">Pelotomaculum isophthalicicum JI</name>
    <dbReference type="NCBI Taxonomy" id="947010"/>
    <lineage>
        <taxon>Bacteria</taxon>
        <taxon>Bacillati</taxon>
        <taxon>Bacillota</taxon>
        <taxon>Clostridia</taxon>
        <taxon>Eubacteriales</taxon>
        <taxon>Desulfotomaculaceae</taxon>
        <taxon>Pelotomaculum</taxon>
    </lineage>
</organism>
<protein>
    <submittedName>
        <fullName evidence="1">Uncharacterized protein</fullName>
    </submittedName>
</protein>
<gene>
    <name evidence="1" type="ORF">L7E55_13400</name>
</gene>
<dbReference type="Proteomes" id="UP001154312">
    <property type="component" value="Unassembled WGS sequence"/>
</dbReference>
<reference evidence="1" key="1">
    <citation type="submission" date="2022-02" db="EMBL/GenBank/DDBJ databases">
        <authorList>
            <person name="Leng L."/>
        </authorList>
    </citation>
    <scope>NUCLEOTIDE SEQUENCE</scope>
    <source>
        <strain evidence="1">JI</strain>
    </source>
</reference>